<dbReference type="InterPro" id="IPR012337">
    <property type="entry name" value="RNaseH-like_sf"/>
</dbReference>
<dbReference type="InterPro" id="IPR001584">
    <property type="entry name" value="Integrase_cat-core"/>
</dbReference>
<dbReference type="PROSITE" id="PS50994">
    <property type="entry name" value="INTEGRASE"/>
    <property type="match status" value="1"/>
</dbReference>
<comment type="caution">
    <text evidence="3">The sequence shown here is derived from an EMBL/GenBank/DDBJ whole genome shotgun (WGS) entry which is preliminary data.</text>
</comment>
<protein>
    <recommendedName>
        <fullName evidence="2">Integrase catalytic domain-containing protein</fullName>
    </recommendedName>
</protein>
<dbReference type="InterPro" id="IPR050951">
    <property type="entry name" value="Retrovirus_Pol_polyprotein"/>
</dbReference>
<evidence type="ECO:0000313" key="3">
    <source>
        <dbReference type="EMBL" id="OWZ19999.1"/>
    </source>
</evidence>
<name>A0A225WSG6_9STRA</name>
<dbReference type="FunFam" id="3.30.420.10:FF:000032">
    <property type="entry name" value="Retrovirus-related Pol polyprotein from transposon 297-like Protein"/>
    <property type="match status" value="1"/>
</dbReference>
<gene>
    <name evidence="3" type="ORF">PHMEG_0005648</name>
</gene>
<dbReference type="GO" id="GO:0003676">
    <property type="term" value="F:nucleic acid binding"/>
    <property type="evidence" value="ECO:0007669"/>
    <property type="project" value="InterPro"/>
</dbReference>
<dbReference type="OrthoDB" id="1903608at2759"/>
<dbReference type="EMBL" id="NBNE01000372">
    <property type="protein sequence ID" value="OWZ19999.1"/>
    <property type="molecule type" value="Genomic_DNA"/>
</dbReference>
<feature type="region of interest" description="Disordered" evidence="1">
    <location>
        <begin position="35"/>
        <end position="67"/>
    </location>
</feature>
<dbReference type="STRING" id="4795.A0A225WSG6"/>
<dbReference type="InterPro" id="IPR036397">
    <property type="entry name" value="RNaseH_sf"/>
</dbReference>
<keyword evidence="4" id="KW-1185">Reference proteome</keyword>
<feature type="domain" description="Integrase catalytic" evidence="2">
    <location>
        <begin position="194"/>
        <end position="355"/>
    </location>
</feature>
<dbReference type="AlphaFoldDB" id="A0A225WSG6"/>
<proteinExistence type="predicted"/>
<feature type="region of interest" description="Disordered" evidence="1">
    <location>
        <begin position="436"/>
        <end position="459"/>
    </location>
</feature>
<evidence type="ECO:0000313" key="4">
    <source>
        <dbReference type="Proteomes" id="UP000198211"/>
    </source>
</evidence>
<sequence>MGNGVVATPSLEGNFYSCYAYADDRGVDDVVDLTHDESLGEQDRPRVVTQKEQEEEEEGLDKFDGRSNEDTFGLDSEKFVVEQLRPPRMVAMKAFLESGALAMDSQLRVLIVRMDPQFEMRNGVFMRRVHLRAQAGPANTKLVPVIPLKFIETVLYYCHGALMSVHLGRRRRSKKFDTTRTGLRGKGCRRRMPVKDLPGPFSLVVVDVIGRLTTTDRGNNYSLVFVDYFTRWAEAFAIQALDSITFVNVMIDGVICRHGAPEQLLSDRGTNFTLDLARSLYQPLGIKKLFGSAYHPQTQGLVERFIGSLLGMLRLFVHETQTDWDVYLPRILFAYRTSYHESLGYTPFFSLYGRNPKHTLDLAFLNTTKNRKSDEWANYRRQLYRSLHDSKRMVERQLIKAQDRNALRLQDLKTVLYEEGGSVWVFQHFREKRGERGSRPKCITPTRSENSIGKTRREEDRENAYRIAIPRHPDKVVTVHVNRIKSSKGVEADRTVMEFLWLLQTMNGVSGAPPVEDGDPLSEKDLPAGSYVERAANGSDEIAFTGVSSPILDMRQNNRSIEYLALASTYETCWLSRSVLFPEYDALNTAFENAKMKKKNLPDLRLSERLVDANPVVDEEGLLF</sequence>
<dbReference type="SUPFAM" id="SSF53098">
    <property type="entry name" value="Ribonuclease H-like"/>
    <property type="match status" value="1"/>
</dbReference>
<dbReference type="GO" id="GO:0015074">
    <property type="term" value="P:DNA integration"/>
    <property type="evidence" value="ECO:0007669"/>
    <property type="project" value="InterPro"/>
</dbReference>
<feature type="compositionally biased region" description="Basic and acidic residues" evidence="1">
    <location>
        <begin position="35"/>
        <end position="52"/>
    </location>
</feature>
<reference evidence="4" key="1">
    <citation type="submission" date="2017-03" db="EMBL/GenBank/DDBJ databases">
        <title>Phytopthora megakarya and P. palmivora, two closely related causual agents of cacao black pod achieved similar genome size and gene model numbers by different mechanisms.</title>
        <authorList>
            <person name="Ali S."/>
            <person name="Shao J."/>
            <person name="Larry D.J."/>
            <person name="Kronmiller B."/>
            <person name="Shen D."/>
            <person name="Strem M.D."/>
            <person name="Melnick R.L."/>
            <person name="Guiltinan M.J."/>
            <person name="Tyler B.M."/>
            <person name="Meinhardt L.W."/>
            <person name="Bailey B.A."/>
        </authorList>
    </citation>
    <scope>NUCLEOTIDE SEQUENCE [LARGE SCALE GENOMIC DNA]</scope>
    <source>
        <strain evidence="4">zdho120</strain>
    </source>
</reference>
<organism evidence="3 4">
    <name type="scientific">Phytophthora megakarya</name>
    <dbReference type="NCBI Taxonomy" id="4795"/>
    <lineage>
        <taxon>Eukaryota</taxon>
        <taxon>Sar</taxon>
        <taxon>Stramenopiles</taxon>
        <taxon>Oomycota</taxon>
        <taxon>Peronosporomycetes</taxon>
        <taxon>Peronosporales</taxon>
        <taxon>Peronosporaceae</taxon>
        <taxon>Phytophthora</taxon>
    </lineage>
</organism>
<evidence type="ECO:0000259" key="2">
    <source>
        <dbReference type="PROSITE" id="PS50994"/>
    </source>
</evidence>
<accession>A0A225WSG6</accession>
<dbReference type="PANTHER" id="PTHR37984">
    <property type="entry name" value="PROTEIN CBG26694"/>
    <property type="match status" value="1"/>
</dbReference>
<evidence type="ECO:0000256" key="1">
    <source>
        <dbReference type="SAM" id="MobiDB-lite"/>
    </source>
</evidence>
<dbReference type="Gene3D" id="3.30.420.10">
    <property type="entry name" value="Ribonuclease H-like superfamily/Ribonuclease H"/>
    <property type="match status" value="1"/>
</dbReference>
<dbReference type="PANTHER" id="PTHR37984:SF5">
    <property type="entry name" value="PROTEIN NYNRIN-LIKE"/>
    <property type="match status" value="1"/>
</dbReference>
<dbReference type="Proteomes" id="UP000198211">
    <property type="component" value="Unassembled WGS sequence"/>
</dbReference>